<dbReference type="EMBL" id="BLBS01000022">
    <property type="protein sequence ID" value="GET87639.1"/>
    <property type="molecule type" value="Genomic_DNA"/>
</dbReference>
<keyword evidence="1" id="KW-0175">Coiled coil</keyword>
<proteinExistence type="predicted"/>
<comment type="caution">
    <text evidence="3">The sequence shown here is derived from an EMBL/GenBank/DDBJ whole genome shotgun (WGS) entry which is preliminary data.</text>
</comment>
<dbReference type="OrthoDB" id="273458at2759"/>
<dbReference type="VEuPathDB" id="TriTrypDB:LtaPh_1708900"/>
<keyword evidence="4" id="KW-1185">Reference proteome</keyword>
<feature type="region of interest" description="Disordered" evidence="2">
    <location>
        <begin position="396"/>
        <end position="418"/>
    </location>
</feature>
<evidence type="ECO:0000256" key="1">
    <source>
        <dbReference type="SAM" id="Coils"/>
    </source>
</evidence>
<reference evidence="3" key="1">
    <citation type="submission" date="2019-11" db="EMBL/GenBank/DDBJ databases">
        <title>Leishmania tarentolae CDS.</title>
        <authorList>
            <person name="Goto Y."/>
            <person name="Yamagishi J."/>
        </authorList>
    </citation>
    <scope>NUCLEOTIDE SEQUENCE [LARGE SCALE GENOMIC DNA]</scope>
    <source>
        <strain evidence="3">Parrot Tar II</strain>
    </source>
</reference>
<evidence type="ECO:0000313" key="4">
    <source>
        <dbReference type="Proteomes" id="UP000419144"/>
    </source>
</evidence>
<organism evidence="3 4">
    <name type="scientific">Leishmania tarentolae</name>
    <name type="common">Sauroleishmania tarentolae</name>
    <dbReference type="NCBI Taxonomy" id="5689"/>
    <lineage>
        <taxon>Eukaryota</taxon>
        <taxon>Discoba</taxon>
        <taxon>Euglenozoa</taxon>
        <taxon>Kinetoplastea</taxon>
        <taxon>Metakinetoplastina</taxon>
        <taxon>Trypanosomatida</taxon>
        <taxon>Trypanosomatidae</taxon>
        <taxon>Leishmaniinae</taxon>
        <taxon>Leishmania</taxon>
        <taxon>lizard Leishmania</taxon>
    </lineage>
</organism>
<feature type="coiled-coil region" evidence="1">
    <location>
        <begin position="139"/>
        <end position="166"/>
    </location>
</feature>
<evidence type="ECO:0000256" key="2">
    <source>
        <dbReference type="SAM" id="MobiDB-lite"/>
    </source>
</evidence>
<dbReference type="Proteomes" id="UP000419144">
    <property type="component" value="Unassembled WGS sequence"/>
</dbReference>
<accession>A0A640KJJ7</accession>
<dbReference type="AlphaFoldDB" id="A0A640KJJ7"/>
<name>A0A640KJJ7_LEITA</name>
<gene>
    <name evidence="3" type="ORF">LtaPh_1708900</name>
</gene>
<feature type="region of interest" description="Disordered" evidence="2">
    <location>
        <begin position="71"/>
        <end position="109"/>
    </location>
</feature>
<protein>
    <submittedName>
        <fullName evidence="3">Uncharacterized protein</fullName>
    </submittedName>
</protein>
<evidence type="ECO:0000313" key="3">
    <source>
        <dbReference type="EMBL" id="GET87639.1"/>
    </source>
</evidence>
<sequence>MGIQGLSLSFPSTHAHTHTRDNDFPCGGGCCISSFLGSTHVQMWSQTLCRRWITRSPLCLRGTIRAGGEDQQALKASGNASPAHGAARASHLATEATRTGTVPSAPPEVVAPVPSSTLSAITQAVDQLREFTRRTQHTLRTQEETIRLMQQELLLLTRRVAQLESTADNLHGKLNEVHCAIGEVVLLQRNTDLLVQQMERRHLAGSACTQAETGSGKGESVAQSAAVPLSDTCGSLSASHNSGATLAAARNAATTMAPSALPTNAQLAEQVATLHARLDQITTNIFAADRLGVAIDRMAAHGVEKEKIAASILPADNPLSRASLLQRLQKRHALGTFTDAAGVTRLSSQVVRVHNVPLNMGAMEVRELCVQHVCKGNNADELVSCMVHRSTDSIPAAAVESSHARNPVEEGTDSPTDAALPQYLSRASASKPSSSSLASADAAALGTLPRGDNVAAIRPNTKTLEVVFTSAAAALRALQVLNGMHLRSTLHETPLPLVVEPVVSADVLAALKAWEDEAAAATPHLTK</sequence>